<dbReference type="EMBL" id="FQZL01000004">
    <property type="protein sequence ID" value="SHI32168.1"/>
    <property type="molecule type" value="Genomic_DNA"/>
</dbReference>
<organism evidence="2 3">
    <name type="scientific">Dethiosulfatibacter aminovorans DSM 17477</name>
    <dbReference type="NCBI Taxonomy" id="1121476"/>
    <lineage>
        <taxon>Bacteria</taxon>
        <taxon>Bacillati</taxon>
        <taxon>Bacillota</taxon>
        <taxon>Tissierellia</taxon>
        <taxon>Dethiosulfatibacter</taxon>
    </lineage>
</organism>
<dbReference type="OrthoDB" id="43862at2"/>
<dbReference type="STRING" id="1121476.SAMN02745751_00007"/>
<dbReference type="Gene3D" id="3.40.50.150">
    <property type="entry name" value="Vaccinia Virus protein VP39"/>
    <property type="match status" value="1"/>
</dbReference>
<dbReference type="InterPro" id="IPR029063">
    <property type="entry name" value="SAM-dependent_MTases_sf"/>
</dbReference>
<dbReference type="GO" id="GO:0008168">
    <property type="term" value="F:methyltransferase activity"/>
    <property type="evidence" value="ECO:0007669"/>
    <property type="project" value="UniProtKB-KW"/>
</dbReference>
<dbReference type="CDD" id="cd02440">
    <property type="entry name" value="AdoMet_MTases"/>
    <property type="match status" value="1"/>
</dbReference>
<dbReference type="AlphaFoldDB" id="A0A1M6A6P9"/>
<dbReference type="SUPFAM" id="SSF53335">
    <property type="entry name" value="S-adenosyl-L-methionine-dependent methyltransferases"/>
    <property type="match status" value="1"/>
</dbReference>
<dbReference type="PANTHER" id="PTHR43591:SF24">
    <property type="entry name" value="2-METHOXY-6-POLYPRENYL-1,4-BENZOQUINOL METHYLASE, MITOCHONDRIAL"/>
    <property type="match status" value="1"/>
</dbReference>
<sequence length="232" mass="27212">MENFKRVFGNKDLGRAIDVGTRRGEFLFRMKEYAGSYEKLIGIDINVDELNNLKSKEEHNIKFQFMNAYNLEYPDRYFDAVSISNTLHHLNDMGSVLQEMKRVLKVGGYFIINEMFHDCCDNSRNTHGMLHILESEIDTELGKIHNRTFEREEIIRVASSLGLNSLEITEYNETLEYDMKIEKKLGRLDDMLLKAVNSDKYEYFCQSAERIRCNYNNYGIKRCTQLLVIGKK</sequence>
<name>A0A1M6A6P9_9FIRM</name>
<dbReference type="PANTHER" id="PTHR43591">
    <property type="entry name" value="METHYLTRANSFERASE"/>
    <property type="match status" value="1"/>
</dbReference>
<keyword evidence="2" id="KW-0808">Transferase</keyword>
<dbReference type="Pfam" id="PF13847">
    <property type="entry name" value="Methyltransf_31"/>
    <property type="match status" value="1"/>
</dbReference>
<feature type="domain" description="Methyltransferase" evidence="1">
    <location>
        <begin position="13"/>
        <end position="130"/>
    </location>
</feature>
<evidence type="ECO:0000313" key="3">
    <source>
        <dbReference type="Proteomes" id="UP000184052"/>
    </source>
</evidence>
<keyword evidence="3" id="KW-1185">Reference proteome</keyword>
<reference evidence="2 3" key="1">
    <citation type="submission" date="2016-11" db="EMBL/GenBank/DDBJ databases">
        <authorList>
            <person name="Jaros S."/>
            <person name="Januszkiewicz K."/>
            <person name="Wedrychowicz H."/>
        </authorList>
    </citation>
    <scope>NUCLEOTIDE SEQUENCE [LARGE SCALE GENOMIC DNA]</scope>
    <source>
        <strain evidence="2 3">DSM 17477</strain>
    </source>
</reference>
<evidence type="ECO:0000259" key="1">
    <source>
        <dbReference type="Pfam" id="PF13847"/>
    </source>
</evidence>
<dbReference type="RefSeq" id="WP_073045282.1">
    <property type="nucleotide sequence ID" value="NZ_FQZL01000004.1"/>
</dbReference>
<accession>A0A1M6A6P9</accession>
<dbReference type="InterPro" id="IPR025714">
    <property type="entry name" value="Methyltranfer_dom"/>
</dbReference>
<gene>
    <name evidence="2" type="ORF">SAMN02745751_00007</name>
</gene>
<proteinExistence type="predicted"/>
<dbReference type="GO" id="GO:0032259">
    <property type="term" value="P:methylation"/>
    <property type="evidence" value="ECO:0007669"/>
    <property type="project" value="UniProtKB-KW"/>
</dbReference>
<keyword evidence="2" id="KW-0489">Methyltransferase</keyword>
<dbReference type="Proteomes" id="UP000184052">
    <property type="component" value="Unassembled WGS sequence"/>
</dbReference>
<evidence type="ECO:0000313" key="2">
    <source>
        <dbReference type="EMBL" id="SHI32168.1"/>
    </source>
</evidence>
<protein>
    <submittedName>
        <fullName evidence="2">Methyltransferase domain-containing protein</fullName>
    </submittedName>
</protein>